<gene>
    <name evidence="1" type="ORF">Cop2CBH44_25330</name>
</gene>
<proteinExistence type="predicted"/>
<sequence length="321" mass="36613">MEDDYMFMIEQAVKAPSGHNTQPWIFEVGDDGVTLKPDMSKSLPIVDADNREMFVSLGCALENLVIAASVRGYGFDIKVTDDKCVRVSFSLQEKKYRYASLFPQIILRSTNRSVYSGKSIEDSLMVRLINSSQEGNVELFSYARGSKEYEDIENLIFQGNEIQMGNDAFKKELKEWMRYNKRHTERERDGLSYAVFGAPDLPMFISKTIMNSLLRPKAQNKSDLKKMKSSSHAVLFTVNHNVPEEWINLGRCLQRLLLQLTEHGISYAFMNQPCEIEIVSGELCRNLGLGTRFPVVLLRVGYAVPMPFSLRKEVGGFVRYK</sequence>
<dbReference type="GO" id="GO:0016491">
    <property type="term" value="F:oxidoreductase activity"/>
    <property type="evidence" value="ECO:0007669"/>
    <property type="project" value="InterPro"/>
</dbReference>
<protein>
    <submittedName>
        <fullName evidence="1">Tat pathway signal protein</fullName>
    </submittedName>
</protein>
<dbReference type="NCBIfam" id="NF047509">
    <property type="entry name" value="Rv3131_FMN_oxido"/>
    <property type="match status" value="1"/>
</dbReference>
<reference evidence="2" key="1">
    <citation type="submission" date="2020-07" db="EMBL/GenBank/DDBJ databases">
        <title>Complete genome sequencing of Coprobacter sp. strain 2CBH44.</title>
        <authorList>
            <person name="Sakamoto M."/>
            <person name="Murakami T."/>
            <person name="Mori H."/>
        </authorList>
    </citation>
    <scope>NUCLEOTIDE SEQUENCE [LARGE SCALE GENOMIC DNA]</scope>
    <source>
        <strain evidence="2">2CBH44</strain>
    </source>
</reference>
<dbReference type="AlphaFoldDB" id="A0A7G1HX55"/>
<evidence type="ECO:0000313" key="2">
    <source>
        <dbReference type="Proteomes" id="UP000594042"/>
    </source>
</evidence>
<dbReference type="SUPFAM" id="SSF55469">
    <property type="entry name" value="FMN-dependent nitroreductase-like"/>
    <property type="match status" value="2"/>
</dbReference>
<name>A0A7G1HX55_9BACT</name>
<dbReference type="InterPro" id="IPR000415">
    <property type="entry name" value="Nitroreductase-like"/>
</dbReference>
<dbReference type="Gene3D" id="3.40.109.10">
    <property type="entry name" value="NADH Oxidase"/>
    <property type="match status" value="1"/>
</dbReference>
<dbReference type="KEGG" id="copr:Cop2CBH44_25330"/>
<organism evidence="1 2">
    <name type="scientific">Coprobacter secundus subsp. similis</name>
    <dbReference type="NCBI Taxonomy" id="2751153"/>
    <lineage>
        <taxon>Bacteria</taxon>
        <taxon>Pseudomonadati</taxon>
        <taxon>Bacteroidota</taxon>
        <taxon>Bacteroidia</taxon>
        <taxon>Bacteroidales</taxon>
        <taxon>Barnesiellaceae</taxon>
        <taxon>Coprobacter</taxon>
    </lineage>
</organism>
<dbReference type="Proteomes" id="UP000594042">
    <property type="component" value="Chromosome"/>
</dbReference>
<accession>A0A7G1HX55</accession>
<keyword evidence="2" id="KW-1185">Reference proteome</keyword>
<dbReference type="EMBL" id="AP023322">
    <property type="protein sequence ID" value="BCI64180.1"/>
    <property type="molecule type" value="Genomic_DNA"/>
</dbReference>
<evidence type="ECO:0000313" key="1">
    <source>
        <dbReference type="EMBL" id="BCI64180.1"/>
    </source>
</evidence>